<reference evidence="4 5" key="1">
    <citation type="journal article" date="2019" name="Int. J. Syst. Evol. Microbiol.">
        <title>The Global Catalogue of Microorganisms (GCM) 10K type strain sequencing project: providing services to taxonomists for standard genome sequencing and annotation.</title>
        <authorList>
            <consortium name="The Broad Institute Genomics Platform"/>
            <consortium name="The Broad Institute Genome Sequencing Center for Infectious Disease"/>
            <person name="Wu L."/>
            <person name="Ma J."/>
        </authorList>
    </citation>
    <scope>NUCLEOTIDE SEQUENCE [LARGE SCALE GENOMIC DNA]</scope>
    <source>
        <strain evidence="4 5">JCM 10977</strain>
    </source>
</reference>
<feature type="domain" description="PhoD-like phosphatase metallophosphatase" evidence="2">
    <location>
        <begin position="154"/>
        <end position="488"/>
    </location>
</feature>
<dbReference type="Gene3D" id="2.60.40.380">
    <property type="entry name" value="Purple acid phosphatase-like, N-terminal"/>
    <property type="match status" value="1"/>
</dbReference>
<evidence type="ECO:0000259" key="2">
    <source>
        <dbReference type="Pfam" id="PF09423"/>
    </source>
</evidence>
<feature type="chain" id="PRO_5045946056" evidence="1">
    <location>
        <begin position="27"/>
        <end position="520"/>
    </location>
</feature>
<dbReference type="InterPro" id="IPR029052">
    <property type="entry name" value="Metallo-depent_PP-like"/>
</dbReference>
<name>A0ABN1Q2C0_9ACTN</name>
<comment type="caution">
    <text evidence="4">The sequence shown here is derived from an EMBL/GenBank/DDBJ whole genome shotgun (WGS) entry which is preliminary data.</text>
</comment>
<feature type="signal peptide" evidence="1">
    <location>
        <begin position="1"/>
        <end position="26"/>
    </location>
</feature>
<protein>
    <submittedName>
        <fullName evidence="4">Alkaline phosphatase D family protein</fullName>
    </submittedName>
</protein>
<dbReference type="InterPro" id="IPR006311">
    <property type="entry name" value="TAT_signal"/>
</dbReference>
<dbReference type="Pfam" id="PF09423">
    <property type="entry name" value="PhoD"/>
    <property type="match status" value="1"/>
</dbReference>
<dbReference type="InterPro" id="IPR018946">
    <property type="entry name" value="PhoD-like_MPP"/>
</dbReference>
<evidence type="ECO:0000256" key="1">
    <source>
        <dbReference type="SAM" id="SignalP"/>
    </source>
</evidence>
<keyword evidence="5" id="KW-1185">Reference proteome</keyword>
<dbReference type="InterPro" id="IPR052900">
    <property type="entry name" value="Phospholipid_Metab_Enz"/>
</dbReference>
<keyword evidence="1" id="KW-0732">Signal</keyword>
<dbReference type="CDD" id="cd07389">
    <property type="entry name" value="MPP_PhoD"/>
    <property type="match status" value="1"/>
</dbReference>
<proteinExistence type="predicted"/>
<dbReference type="EMBL" id="BAAAHK010000005">
    <property type="protein sequence ID" value="GAA0936426.1"/>
    <property type="molecule type" value="Genomic_DNA"/>
</dbReference>
<sequence>MADLTRRTVLGALGVAGVTAAAPATAWSTGTPTLRTAADASPTLVRGATFPEGIMAGVPRTDGATLWTRVPRGLFDGDAELAIVVSRQRDLSSPEIVEMVIAEKQWDGCVHFQANGLAAGAEYFYQFRGRDTVSPVGRFQTLRPADSNQPVRIGFFTCQGFTEGYYATHRHLAAEDLDLVVCLGDYVYEATVPGVRGIDLNLYPQILPSMRAKYTLYRSDPDLKAMHAQHAFLPLWDDHEFRNNYSKDNWTLPELFFQEKKSAAWHAWFERMPVPRYADDMTRTYRSLKLGRTVELFAIDNRQYKDDQPCDDGGSIICAAADAPGRSMLGPAQKAWLEDGLRSSGARWKVLANPNMMMGMVTGAAGERAFMDTWDGYGAERTELLSLAAERVSDLVVVTGDDHDTFSGELWDTGFAPGTPGNPGGTRRAGVEFVVPSVSSTNTGDTKGVAGAKAEEQKRLQYNPHLKQVDMRQHGYGVLEVTQDDAKLSYRAVDKLHANAGVSTSYQVRTARGSSTVEVI</sequence>
<organism evidence="4 5">
    <name type="scientific">Kribbella koreensis</name>
    <dbReference type="NCBI Taxonomy" id="57909"/>
    <lineage>
        <taxon>Bacteria</taxon>
        <taxon>Bacillati</taxon>
        <taxon>Actinomycetota</taxon>
        <taxon>Actinomycetes</taxon>
        <taxon>Propionibacteriales</taxon>
        <taxon>Kribbellaceae</taxon>
        <taxon>Kribbella</taxon>
    </lineage>
</organism>
<dbReference type="PANTHER" id="PTHR43606:SF2">
    <property type="entry name" value="ALKALINE PHOSPHATASE FAMILY PROTEIN (AFU_ORTHOLOGUE AFUA_5G03860)"/>
    <property type="match status" value="1"/>
</dbReference>
<evidence type="ECO:0000259" key="3">
    <source>
        <dbReference type="Pfam" id="PF16655"/>
    </source>
</evidence>
<dbReference type="Proteomes" id="UP001500542">
    <property type="component" value="Unassembled WGS sequence"/>
</dbReference>
<dbReference type="InterPro" id="IPR032093">
    <property type="entry name" value="PhoD_N"/>
</dbReference>
<dbReference type="SUPFAM" id="SSF56300">
    <property type="entry name" value="Metallo-dependent phosphatases"/>
    <property type="match status" value="1"/>
</dbReference>
<gene>
    <name evidence="4" type="ORF">GCM10009554_23940</name>
</gene>
<dbReference type="InterPro" id="IPR038607">
    <property type="entry name" value="PhoD-like_sf"/>
</dbReference>
<feature type="domain" description="Phospholipase D N-terminal" evidence="3">
    <location>
        <begin position="53"/>
        <end position="141"/>
    </location>
</feature>
<dbReference type="Gene3D" id="3.60.21.70">
    <property type="entry name" value="PhoD-like phosphatase"/>
    <property type="match status" value="1"/>
</dbReference>
<accession>A0ABN1Q2C0</accession>
<dbReference type="Pfam" id="PF16655">
    <property type="entry name" value="PhoD_N"/>
    <property type="match status" value="1"/>
</dbReference>
<evidence type="ECO:0000313" key="4">
    <source>
        <dbReference type="EMBL" id="GAA0936426.1"/>
    </source>
</evidence>
<dbReference type="PANTHER" id="PTHR43606">
    <property type="entry name" value="PHOSPHATASE, PUTATIVE (AFU_ORTHOLOGUE AFUA_6G08710)-RELATED"/>
    <property type="match status" value="1"/>
</dbReference>
<dbReference type="RefSeq" id="WP_343968014.1">
    <property type="nucleotide sequence ID" value="NZ_BAAAHK010000005.1"/>
</dbReference>
<evidence type="ECO:0000313" key="5">
    <source>
        <dbReference type="Proteomes" id="UP001500542"/>
    </source>
</evidence>
<dbReference type="PROSITE" id="PS51318">
    <property type="entry name" value="TAT"/>
    <property type="match status" value="1"/>
</dbReference>